<keyword evidence="2" id="KW-1003">Cell membrane</keyword>
<keyword evidence="5 8" id="KW-1133">Transmembrane helix</keyword>
<feature type="transmembrane region" description="Helical" evidence="8">
    <location>
        <begin position="197"/>
        <end position="213"/>
    </location>
</feature>
<proteinExistence type="predicted"/>
<evidence type="ECO:0000256" key="6">
    <source>
        <dbReference type="ARBA" id="ARBA00023136"/>
    </source>
</evidence>
<reference evidence="9 10" key="1">
    <citation type="submission" date="2016-06" db="EMBL/GenBank/DDBJ databases">
        <authorList>
            <person name="Kjaerup R.B."/>
            <person name="Dalgaard T.S."/>
            <person name="Juul-Madsen H.R."/>
        </authorList>
    </citation>
    <scope>NUCLEOTIDE SEQUENCE [LARGE SCALE GENOMIC DNA]</scope>
    <source>
        <strain evidence="9 10">373-A1</strain>
    </source>
</reference>
<feature type="transmembrane region" description="Helical" evidence="8">
    <location>
        <begin position="302"/>
        <end position="322"/>
    </location>
</feature>
<keyword evidence="10" id="KW-1185">Reference proteome</keyword>
<feature type="transmembrane region" description="Helical" evidence="8">
    <location>
        <begin position="51"/>
        <end position="73"/>
    </location>
</feature>
<dbReference type="OrthoDB" id="9805475at2"/>
<feature type="transmembrane region" description="Helical" evidence="8">
    <location>
        <begin position="172"/>
        <end position="191"/>
    </location>
</feature>
<evidence type="ECO:0000313" key="9">
    <source>
        <dbReference type="EMBL" id="OBY10695.1"/>
    </source>
</evidence>
<comment type="caution">
    <text evidence="9">The sequence shown here is derived from an EMBL/GenBank/DDBJ whole genome shotgun (WGS) entry which is preliminary data.</text>
</comment>
<dbReference type="GO" id="GO:0016780">
    <property type="term" value="F:phosphotransferase activity, for other substituted phosphate groups"/>
    <property type="evidence" value="ECO:0007669"/>
    <property type="project" value="InterPro"/>
</dbReference>
<gene>
    <name evidence="9" type="ORF">CP373A1_09305</name>
</gene>
<organism evidence="9 10">
    <name type="scientific">Clostridium paraputrificum</name>
    <dbReference type="NCBI Taxonomy" id="29363"/>
    <lineage>
        <taxon>Bacteria</taxon>
        <taxon>Bacillati</taxon>
        <taxon>Bacillota</taxon>
        <taxon>Clostridia</taxon>
        <taxon>Eubacteriales</taxon>
        <taxon>Clostridiaceae</taxon>
        <taxon>Clostridium</taxon>
    </lineage>
</organism>
<dbReference type="AlphaFoldDB" id="A0A173YJF0"/>
<dbReference type="GO" id="GO:0005886">
    <property type="term" value="C:plasma membrane"/>
    <property type="evidence" value="ECO:0007669"/>
    <property type="project" value="UniProtKB-SubCell"/>
</dbReference>
<feature type="binding site" evidence="7">
    <location>
        <position position="224"/>
    </location>
    <ligand>
        <name>Mg(2+)</name>
        <dbReference type="ChEBI" id="CHEBI:18420"/>
    </ligand>
</feature>
<dbReference type="GO" id="GO:0046872">
    <property type="term" value="F:metal ion binding"/>
    <property type="evidence" value="ECO:0007669"/>
    <property type="project" value="UniProtKB-KW"/>
</dbReference>
<evidence type="ECO:0000256" key="4">
    <source>
        <dbReference type="ARBA" id="ARBA00022692"/>
    </source>
</evidence>
<feature type="transmembrane region" description="Helical" evidence="8">
    <location>
        <begin position="249"/>
        <end position="270"/>
    </location>
</feature>
<feature type="transmembrane region" description="Helical" evidence="8">
    <location>
        <begin position="146"/>
        <end position="165"/>
    </location>
</feature>
<feature type="transmembrane region" description="Helical" evidence="8">
    <location>
        <begin position="79"/>
        <end position="99"/>
    </location>
</feature>
<evidence type="ECO:0000313" key="10">
    <source>
        <dbReference type="Proteomes" id="UP000092714"/>
    </source>
</evidence>
<keyword evidence="7" id="KW-0460">Magnesium</keyword>
<name>A0A173YJF0_9CLOT</name>
<dbReference type="eggNOG" id="COG0472">
    <property type="taxonomic scope" value="Bacteria"/>
</dbReference>
<comment type="cofactor">
    <cofactor evidence="7">
        <name>Mg(2+)</name>
        <dbReference type="ChEBI" id="CHEBI:18420"/>
    </cofactor>
</comment>
<comment type="subcellular location">
    <subcellularLocation>
        <location evidence="1">Cell membrane</location>
        <topology evidence="1">Multi-pass membrane protein</topology>
    </subcellularLocation>
</comment>
<dbReference type="RefSeq" id="WP_055183446.1">
    <property type="nucleotide sequence ID" value="NZ_CABJAZ010000001.1"/>
</dbReference>
<dbReference type="Pfam" id="PF00953">
    <property type="entry name" value="Glycos_transf_4"/>
    <property type="match status" value="1"/>
</dbReference>
<evidence type="ECO:0000256" key="8">
    <source>
        <dbReference type="SAM" id="Phobius"/>
    </source>
</evidence>
<evidence type="ECO:0000256" key="5">
    <source>
        <dbReference type="ARBA" id="ARBA00022989"/>
    </source>
</evidence>
<dbReference type="CDD" id="cd06853">
    <property type="entry name" value="GT_WecA_like"/>
    <property type="match status" value="1"/>
</dbReference>
<protein>
    <submittedName>
        <fullName evidence="9">Undecaprenyl-phosphate alpha-N-acetylglucosaminyl 1-phosphate transferase</fullName>
    </submittedName>
</protein>
<dbReference type="GO" id="GO:0071555">
    <property type="term" value="P:cell wall organization"/>
    <property type="evidence" value="ECO:0007669"/>
    <property type="project" value="TreeGrafter"/>
</dbReference>
<dbReference type="EMBL" id="MAPZ01000019">
    <property type="protein sequence ID" value="OBY10695.1"/>
    <property type="molecule type" value="Genomic_DNA"/>
</dbReference>
<feature type="transmembrane region" description="Helical" evidence="8">
    <location>
        <begin position="6"/>
        <end position="23"/>
    </location>
</feature>
<dbReference type="PANTHER" id="PTHR22926">
    <property type="entry name" value="PHOSPHO-N-ACETYLMURAMOYL-PENTAPEPTIDE-TRANSFERASE"/>
    <property type="match status" value="1"/>
</dbReference>
<dbReference type="GO" id="GO:0044038">
    <property type="term" value="P:cell wall macromolecule biosynthetic process"/>
    <property type="evidence" value="ECO:0007669"/>
    <property type="project" value="TreeGrafter"/>
</dbReference>
<feature type="transmembrane region" description="Helical" evidence="8">
    <location>
        <begin position="225"/>
        <end position="243"/>
    </location>
</feature>
<feature type="binding site" evidence="7">
    <location>
        <position position="164"/>
    </location>
    <ligand>
        <name>Mg(2+)</name>
        <dbReference type="ChEBI" id="CHEBI:18420"/>
    </ligand>
</feature>
<dbReference type="GO" id="GO:0009103">
    <property type="term" value="P:lipopolysaccharide biosynthetic process"/>
    <property type="evidence" value="ECO:0007669"/>
    <property type="project" value="TreeGrafter"/>
</dbReference>
<dbReference type="Proteomes" id="UP000092714">
    <property type="component" value="Unassembled WGS sequence"/>
</dbReference>
<dbReference type="InterPro" id="IPR000715">
    <property type="entry name" value="Glycosyl_transferase_4"/>
</dbReference>
<feature type="transmembrane region" description="Helical" evidence="8">
    <location>
        <begin position="111"/>
        <end position="134"/>
    </location>
</feature>
<keyword evidence="3 9" id="KW-0808">Transferase</keyword>
<evidence type="ECO:0000256" key="2">
    <source>
        <dbReference type="ARBA" id="ARBA00022475"/>
    </source>
</evidence>
<keyword evidence="7" id="KW-0479">Metal-binding</keyword>
<accession>A0A173YJF0</accession>
<evidence type="ECO:0000256" key="7">
    <source>
        <dbReference type="PIRSR" id="PIRSR600715-1"/>
    </source>
</evidence>
<dbReference type="PANTHER" id="PTHR22926:SF3">
    <property type="entry name" value="UNDECAPRENYL-PHOSPHATE ALPHA-N-ACETYLGLUCOSAMINYL 1-PHOSPHATE TRANSFERASE"/>
    <property type="match status" value="1"/>
</dbReference>
<keyword evidence="6 8" id="KW-0472">Membrane</keyword>
<evidence type="ECO:0000256" key="1">
    <source>
        <dbReference type="ARBA" id="ARBA00004651"/>
    </source>
</evidence>
<keyword evidence="4 8" id="KW-0812">Transmembrane</keyword>
<evidence type="ECO:0000256" key="3">
    <source>
        <dbReference type="ARBA" id="ARBA00022679"/>
    </source>
</evidence>
<sequence length="324" mass="36121">MQVNIQHYIIALLATFLIVYLVIPQLMKIALKVGFTDKPTERKKHRGEIPLCGGLGIYIGFFIVSFIMFRWLGIKNSEYVWVFIATTLILGIGLVDDYYKSKGKEFAIYPRLIVQIFAAILVYKSGVVFLGFTNPLTGIYISLPEWVQFVLTITWIFGVTTVINWSDGMDGLAGGISLISSMTFFVAAIVLKQGESAVLSIILGGAILGFLKYNKYPAKVFMGDSGANVIGFLLSIIAIDGAFKQATIMSLFIPILALAVPIFDNLFVIFKRFTEGKPVYQADRSQMHYRLEEKGLTVQQSVNYIMIISLGFSIISIILLLLKY</sequence>